<dbReference type="EMBL" id="CAJNAU010000013">
    <property type="protein sequence ID" value="CAE6734510.1"/>
    <property type="molecule type" value="Genomic_DNA"/>
</dbReference>
<evidence type="ECO:0000313" key="2">
    <source>
        <dbReference type="Proteomes" id="UP000674425"/>
    </source>
</evidence>
<proteinExistence type="predicted"/>
<name>A0ABM8R5W5_9BURK</name>
<gene>
    <name evidence="1" type="ORF">R69658_01973</name>
</gene>
<reference evidence="1 2" key="1">
    <citation type="submission" date="2021-02" db="EMBL/GenBank/DDBJ databases">
        <authorList>
            <person name="Vanwijnsberghe S."/>
        </authorList>
    </citation>
    <scope>NUCLEOTIDE SEQUENCE [LARGE SCALE GENOMIC DNA]</scope>
    <source>
        <strain evidence="1 2">R-69658</strain>
    </source>
</reference>
<keyword evidence="2" id="KW-1185">Reference proteome</keyword>
<organism evidence="1 2">
    <name type="scientific">Paraburkholderia aspalathi</name>
    <dbReference type="NCBI Taxonomy" id="1324617"/>
    <lineage>
        <taxon>Bacteria</taxon>
        <taxon>Pseudomonadati</taxon>
        <taxon>Pseudomonadota</taxon>
        <taxon>Betaproteobacteria</taxon>
        <taxon>Burkholderiales</taxon>
        <taxon>Burkholderiaceae</taxon>
        <taxon>Paraburkholderia</taxon>
    </lineage>
</organism>
<dbReference type="Proteomes" id="UP000674425">
    <property type="component" value="Unassembled WGS sequence"/>
</dbReference>
<sequence>MIGYERLSDVISKAVQRAQPTTREHFEAQLAEGNDPWQRSLRTW</sequence>
<accession>A0ABM8R5W5</accession>
<comment type="caution">
    <text evidence="1">The sequence shown here is derived from an EMBL/GenBank/DDBJ whole genome shotgun (WGS) entry which is preliminary data.</text>
</comment>
<protein>
    <submittedName>
        <fullName evidence="1">Uncharacterized protein</fullName>
    </submittedName>
</protein>
<evidence type="ECO:0000313" key="1">
    <source>
        <dbReference type="EMBL" id="CAE6734510.1"/>
    </source>
</evidence>